<organism evidence="2 3">
    <name type="scientific">Spirosoma terrae</name>
    <dbReference type="NCBI Taxonomy" id="1968276"/>
    <lineage>
        <taxon>Bacteria</taxon>
        <taxon>Pseudomonadati</taxon>
        <taxon>Bacteroidota</taxon>
        <taxon>Cytophagia</taxon>
        <taxon>Cytophagales</taxon>
        <taxon>Cytophagaceae</taxon>
        <taxon>Spirosoma</taxon>
    </lineage>
</organism>
<dbReference type="EMBL" id="JAAFZH010000004">
    <property type="protein sequence ID" value="NDU95683.1"/>
    <property type="molecule type" value="Genomic_DNA"/>
</dbReference>
<dbReference type="Proteomes" id="UP000474175">
    <property type="component" value="Unassembled WGS sequence"/>
</dbReference>
<keyword evidence="3" id="KW-1185">Reference proteome</keyword>
<name>A0A6L9LA50_9BACT</name>
<dbReference type="RefSeq" id="WP_163948184.1">
    <property type="nucleotide sequence ID" value="NZ_JAAFZH010000004.1"/>
</dbReference>
<accession>A0A6L9LA50</accession>
<protein>
    <submittedName>
        <fullName evidence="2">Uncharacterized protein</fullName>
    </submittedName>
</protein>
<gene>
    <name evidence="2" type="ORF">GK108_12440</name>
</gene>
<dbReference type="AlphaFoldDB" id="A0A6L9LA50"/>
<evidence type="ECO:0000313" key="3">
    <source>
        <dbReference type="Proteomes" id="UP000474175"/>
    </source>
</evidence>
<feature type="compositionally biased region" description="Basic and acidic residues" evidence="1">
    <location>
        <begin position="100"/>
        <end position="132"/>
    </location>
</feature>
<evidence type="ECO:0000313" key="2">
    <source>
        <dbReference type="EMBL" id="NDU95683.1"/>
    </source>
</evidence>
<evidence type="ECO:0000256" key="1">
    <source>
        <dbReference type="SAM" id="MobiDB-lite"/>
    </source>
</evidence>
<comment type="caution">
    <text evidence="2">The sequence shown here is derived from an EMBL/GenBank/DDBJ whole genome shotgun (WGS) entry which is preliminary data.</text>
</comment>
<feature type="region of interest" description="Disordered" evidence="1">
    <location>
        <begin position="99"/>
        <end position="132"/>
    </location>
</feature>
<sequence>MAQVFELIRDERVTIWHRYSVSVEADNMEEAVNKLKGDGSLGYDWASQPGIVAGPCVPLWDTEELTEPQELGSFGSIEITLPDDNQGGEPSLLWSNAKYQEPEIMHPEDPVNIGQDRKSYSGNQDREHYTTD</sequence>
<proteinExistence type="predicted"/>
<reference evidence="2 3" key="1">
    <citation type="submission" date="2020-02" db="EMBL/GenBank/DDBJ databases">
        <title>Draft genome sequence of two Spirosoma agri KCTC 52727 and Spirosoma terrae KCTC 52035.</title>
        <authorList>
            <person name="Rojas J."/>
            <person name="Ambika Manirajan B."/>
            <person name="Suarez C."/>
            <person name="Ratering S."/>
            <person name="Schnell S."/>
        </authorList>
    </citation>
    <scope>NUCLEOTIDE SEQUENCE [LARGE SCALE GENOMIC DNA]</scope>
    <source>
        <strain evidence="2 3">KCTC 52035</strain>
    </source>
</reference>